<evidence type="ECO:0000256" key="1">
    <source>
        <dbReference type="SAM" id="Phobius"/>
    </source>
</evidence>
<evidence type="ECO:0000313" key="3">
    <source>
        <dbReference type="Proteomes" id="UP000176682"/>
    </source>
</evidence>
<organism evidence="2 3">
    <name type="scientific">Candidatus Collierbacteria bacterium RIFOXYB1_FULL_49_13</name>
    <dbReference type="NCBI Taxonomy" id="1817728"/>
    <lineage>
        <taxon>Bacteria</taxon>
        <taxon>Candidatus Collieribacteriota</taxon>
    </lineage>
</organism>
<protein>
    <submittedName>
        <fullName evidence="2">Uncharacterized protein</fullName>
    </submittedName>
</protein>
<keyword evidence="1" id="KW-0812">Transmembrane</keyword>
<keyword evidence="1" id="KW-1133">Transmembrane helix</keyword>
<evidence type="ECO:0000313" key="2">
    <source>
        <dbReference type="EMBL" id="OGD78445.1"/>
    </source>
</evidence>
<gene>
    <name evidence="2" type="ORF">A2368_01580</name>
</gene>
<dbReference type="AlphaFoldDB" id="A0A1F5FFK4"/>
<dbReference type="Proteomes" id="UP000176682">
    <property type="component" value="Unassembled WGS sequence"/>
</dbReference>
<reference evidence="2 3" key="1">
    <citation type="journal article" date="2016" name="Nat. Commun.">
        <title>Thousands of microbial genomes shed light on interconnected biogeochemical processes in an aquifer system.</title>
        <authorList>
            <person name="Anantharaman K."/>
            <person name="Brown C.T."/>
            <person name="Hug L.A."/>
            <person name="Sharon I."/>
            <person name="Castelle C.J."/>
            <person name="Probst A.J."/>
            <person name="Thomas B.C."/>
            <person name="Singh A."/>
            <person name="Wilkins M.J."/>
            <person name="Karaoz U."/>
            <person name="Brodie E.L."/>
            <person name="Williams K.H."/>
            <person name="Hubbard S.S."/>
            <person name="Banfield J.F."/>
        </authorList>
    </citation>
    <scope>NUCLEOTIDE SEQUENCE [LARGE SCALE GENOMIC DNA]</scope>
</reference>
<comment type="caution">
    <text evidence="2">The sequence shown here is derived from an EMBL/GenBank/DDBJ whole genome shotgun (WGS) entry which is preliminary data.</text>
</comment>
<dbReference type="EMBL" id="MFAM01000046">
    <property type="protein sequence ID" value="OGD78445.1"/>
    <property type="molecule type" value="Genomic_DNA"/>
</dbReference>
<sequence>MKHKLTLSLLTSEILNLISVGYAHAAITNDALNLSTTDPGAGFALVFGRVWKSIVIIGALAFLVYFLMAGLDRVTAGGDKAKLESSTKKMTNAIIGLVFLVSSFAVAALISAIFKIDLLNITWPTI</sequence>
<proteinExistence type="predicted"/>
<feature type="transmembrane region" description="Helical" evidence="1">
    <location>
        <begin position="92"/>
        <end position="114"/>
    </location>
</feature>
<name>A0A1F5FFK4_9BACT</name>
<accession>A0A1F5FFK4</accession>
<feature type="transmembrane region" description="Helical" evidence="1">
    <location>
        <begin position="49"/>
        <end position="71"/>
    </location>
</feature>
<keyword evidence="1" id="KW-0472">Membrane</keyword>